<gene>
    <name evidence="2" type="ORF">B0W47_02100</name>
</gene>
<proteinExistence type="predicted"/>
<evidence type="ECO:0000313" key="2">
    <source>
        <dbReference type="EMBL" id="AQU86440.1"/>
    </source>
</evidence>
<accession>A0A9N7CTR3</accession>
<dbReference type="AlphaFoldDB" id="A0A9N7CTR3"/>
<dbReference type="OrthoDB" id="7281365at2"/>
<sequence>MNVINKCENIKKKNQSHAKKFKPVSMWQMAEQESKPVIKPPAPSYTPLSMWQMAKAQPVIKQQVTRLRREHIPNISMLSDTDPVDVIRDDGTPERWTIGELKACLISHLNEYKKQGNDWASRVLSQFPDFNEIEPITGQEPITDDDSKQPTNWYHFGKNEYGKQETIKPIYDLSDNDRAKRSRLYRNRALLGGLEEFAQRHDYKGTFLTITCDRNNIRQSKQCITDIWNGLQKALHDRNIKNFGMKSMEQRPSGIWHMHAIIFTPSDIIDEMELNLYKKYANHPFGEGKCIQRITEGTAKHVARYITKVDVINDHHKQESKFVVSSETRFFGIPKGVIKSYDRMFRIPHEVNVFDNNKLSKAGRKRLASIKAGMTTEQKKQFNRERYIKLHIERRNMMTVLDNLGAFKDLKKCCCSWLSSETSKIQAVSFCIPSGHSKNGGNCSVVDKVYNINKKERVRVRGPTIAQIQKYAIMSIEKRSQNMETNTSHKHITGIPPPCRQHQYARYVTDARRRL</sequence>
<reference evidence="3" key="1">
    <citation type="submission" date="2017-02" db="EMBL/GenBank/DDBJ databases">
        <title>zhang.</title>
        <authorList>
            <person name="Zhang H."/>
        </authorList>
    </citation>
    <scope>NUCLEOTIDE SEQUENCE [LARGE SCALE GENOMIC DNA]</scope>
    <source>
        <strain evidence="3">RZS01</strain>
    </source>
</reference>
<dbReference type="EMBL" id="CP019875">
    <property type="protein sequence ID" value="AQU86440.1"/>
    <property type="molecule type" value="Genomic_DNA"/>
</dbReference>
<dbReference type="Proteomes" id="UP000189683">
    <property type="component" value="Chromosome"/>
</dbReference>
<dbReference type="InterPro" id="IPR056906">
    <property type="entry name" value="ORF2/G2P_dom"/>
</dbReference>
<evidence type="ECO:0000259" key="1">
    <source>
        <dbReference type="Pfam" id="PF23343"/>
    </source>
</evidence>
<evidence type="ECO:0000313" key="3">
    <source>
        <dbReference type="Proteomes" id="UP000189683"/>
    </source>
</evidence>
<name>A0A9N7CTR3_9PROT</name>
<protein>
    <recommendedName>
        <fullName evidence="1">Replication-associated protein ORF2/G2P domain-containing protein</fullName>
    </recommendedName>
</protein>
<dbReference type="Pfam" id="PF23343">
    <property type="entry name" value="REP_ORF2-G2P"/>
    <property type="match status" value="1"/>
</dbReference>
<feature type="domain" description="Replication-associated protein ORF2/G2P" evidence="1">
    <location>
        <begin position="206"/>
        <end position="308"/>
    </location>
</feature>
<dbReference type="KEGG" id="kna:B0W47_02100"/>
<organism evidence="2 3">
    <name type="scientific">Komagataeibacter nataicola</name>
    <dbReference type="NCBI Taxonomy" id="265960"/>
    <lineage>
        <taxon>Bacteria</taxon>
        <taxon>Pseudomonadati</taxon>
        <taxon>Pseudomonadota</taxon>
        <taxon>Alphaproteobacteria</taxon>
        <taxon>Acetobacterales</taxon>
        <taxon>Acetobacteraceae</taxon>
        <taxon>Komagataeibacter</taxon>
    </lineage>
</organism>
<dbReference type="RefSeq" id="WP_110571333.1">
    <property type="nucleotide sequence ID" value="NZ_NIRT01000020.1"/>
</dbReference>